<evidence type="ECO:0000313" key="9">
    <source>
        <dbReference type="EMBL" id="MBM7850668.1"/>
    </source>
</evidence>
<proteinExistence type="inferred from homology"/>
<dbReference type="GO" id="GO:0009279">
    <property type="term" value="C:cell outer membrane"/>
    <property type="evidence" value="ECO:0007669"/>
    <property type="project" value="UniProtKB-SubCell"/>
</dbReference>
<keyword evidence="4" id="KW-0998">Cell outer membrane</keyword>
<dbReference type="Proteomes" id="UP001143400">
    <property type="component" value="Unassembled WGS sequence"/>
</dbReference>
<keyword evidence="3" id="KW-0472">Membrane</keyword>
<dbReference type="RefSeq" id="WP_204949066.1">
    <property type="nucleotide sequence ID" value="NZ_BSFF01000002.1"/>
</dbReference>
<dbReference type="InterPro" id="IPR051692">
    <property type="entry name" value="OMP-like"/>
</dbReference>
<evidence type="ECO:0000256" key="5">
    <source>
        <dbReference type="ARBA" id="ARBA00038306"/>
    </source>
</evidence>
<dbReference type="Pfam" id="PF13505">
    <property type="entry name" value="OMP_b-brl"/>
    <property type="match status" value="1"/>
</dbReference>
<accession>A0A9W6MSE7</accession>
<sequence length="223" mass="23411">MIRTVIAAAAVALVAPAAFAADLPYESAPADYAAPAQGYSWSGAYLGAQAGYGWSKSKNKNTPDTKPNGGIVGAYAGYNYQFDGSPVVVGVETDFNYDGGDDRKSGVRTTIRTDKKWNGATRARVGYAFDKFLAYGAGGVAYADQKVSASSGAVAGHDSKTAVGYTVGVGAESAVTDNVTARVEYRYTDYGSDKFNIAGTKVKSSTTENRLMGGVAYKFNNMW</sequence>
<organism evidence="8 11">
    <name type="scientific">Methylopila capsulata</name>
    <dbReference type="NCBI Taxonomy" id="61654"/>
    <lineage>
        <taxon>Bacteria</taxon>
        <taxon>Pseudomonadati</taxon>
        <taxon>Pseudomonadota</taxon>
        <taxon>Alphaproteobacteria</taxon>
        <taxon>Hyphomicrobiales</taxon>
        <taxon>Methylopilaceae</taxon>
        <taxon>Methylopila</taxon>
    </lineage>
</organism>
<dbReference type="EMBL" id="JAFBCY010000001">
    <property type="protein sequence ID" value="MBM7850668.1"/>
    <property type="molecule type" value="Genomic_DNA"/>
</dbReference>
<dbReference type="AlphaFoldDB" id="A0A9W6MSE7"/>
<feature type="domain" description="Outer membrane protein beta-barrel" evidence="7">
    <location>
        <begin position="33"/>
        <end position="219"/>
    </location>
</feature>
<gene>
    <name evidence="8" type="primary">ropB1</name>
    <name evidence="8" type="ORF">GCM10008170_19800</name>
    <name evidence="9" type="ORF">JOD31_000880</name>
</gene>
<evidence type="ECO:0000256" key="4">
    <source>
        <dbReference type="ARBA" id="ARBA00023237"/>
    </source>
</evidence>
<feature type="signal peptide" evidence="6">
    <location>
        <begin position="1"/>
        <end position="20"/>
    </location>
</feature>
<comment type="subcellular location">
    <subcellularLocation>
        <location evidence="1">Cell outer membrane</location>
    </subcellularLocation>
</comment>
<dbReference type="EMBL" id="BSFF01000002">
    <property type="protein sequence ID" value="GLK55961.1"/>
    <property type="molecule type" value="Genomic_DNA"/>
</dbReference>
<feature type="chain" id="PRO_5040850249" evidence="6">
    <location>
        <begin position="21"/>
        <end position="223"/>
    </location>
</feature>
<evidence type="ECO:0000313" key="11">
    <source>
        <dbReference type="Proteomes" id="UP001143400"/>
    </source>
</evidence>
<evidence type="ECO:0000313" key="10">
    <source>
        <dbReference type="Proteomes" id="UP000758856"/>
    </source>
</evidence>
<evidence type="ECO:0000313" key="8">
    <source>
        <dbReference type="EMBL" id="GLK55961.1"/>
    </source>
</evidence>
<evidence type="ECO:0000256" key="6">
    <source>
        <dbReference type="SAM" id="SignalP"/>
    </source>
</evidence>
<dbReference type="PANTHER" id="PTHR34001:SF3">
    <property type="entry name" value="BLL7405 PROTEIN"/>
    <property type="match status" value="1"/>
</dbReference>
<comment type="caution">
    <text evidence="8">The sequence shown here is derived from an EMBL/GenBank/DDBJ whole genome shotgun (WGS) entry which is preliminary data.</text>
</comment>
<evidence type="ECO:0000256" key="3">
    <source>
        <dbReference type="ARBA" id="ARBA00023136"/>
    </source>
</evidence>
<reference evidence="9 10" key="2">
    <citation type="submission" date="2021-01" db="EMBL/GenBank/DDBJ databases">
        <title>Genomic Encyclopedia of Type Strains, Phase IV (KMG-IV): sequencing the most valuable type-strain genomes for metagenomic binning, comparative biology and taxonomic classification.</title>
        <authorList>
            <person name="Goeker M."/>
        </authorList>
    </citation>
    <scope>NUCLEOTIDE SEQUENCE [LARGE SCALE GENOMIC DNA]</scope>
    <source>
        <strain evidence="9 10">DSM 6130</strain>
    </source>
</reference>
<name>A0A9W6MSE7_9HYPH</name>
<dbReference type="PANTHER" id="PTHR34001">
    <property type="entry name" value="BLL7405 PROTEIN"/>
    <property type="match status" value="1"/>
</dbReference>
<evidence type="ECO:0000259" key="7">
    <source>
        <dbReference type="Pfam" id="PF13505"/>
    </source>
</evidence>
<evidence type="ECO:0000256" key="2">
    <source>
        <dbReference type="ARBA" id="ARBA00022729"/>
    </source>
</evidence>
<dbReference type="InterPro" id="IPR027385">
    <property type="entry name" value="Beta-barrel_OMP"/>
</dbReference>
<dbReference type="Gene3D" id="2.40.160.20">
    <property type="match status" value="1"/>
</dbReference>
<reference evidence="8" key="1">
    <citation type="journal article" date="2014" name="Int. J. Syst. Evol. Microbiol.">
        <title>Complete genome sequence of Corynebacterium casei LMG S-19264T (=DSM 44701T), isolated from a smear-ripened cheese.</title>
        <authorList>
            <consortium name="US DOE Joint Genome Institute (JGI-PGF)"/>
            <person name="Walter F."/>
            <person name="Albersmeier A."/>
            <person name="Kalinowski J."/>
            <person name="Ruckert C."/>
        </authorList>
    </citation>
    <scope>NUCLEOTIDE SEQUENCE</scope>
    <source>
        <strain evidence="8">VKM B-1606</strain>
    </source>
</reference>
<dbReference type="InterPro" id="IPR011250">
    <property type="entry name" value="OMP/PagP_B-barrel"/>
</dbReference>
<reference evidence="8" key="3">
    <citation type="submission" date="2023-01" db="EMBL/GenBank/DDBJ databases">
        <authorList>
            <person name="Sun Q."/>
            <person name="Evtushenko L."/>
        </authorList>
    </citation>
    <scope>NUCLEOTIDE SEQUENCE</scope>
    <source>
        <strain evidence="8">VKM B-1606</strain>
    </source>
</reference>
<keyword evidence="10" id="KW-1185">Reference proteome</keyword>
<evidence type="ECO:0000256" key="1">
    <source>
        <dbReference type="ARBA" id="ARBA00004442"/>
    </source>
</evidence>
<protein>
    <submittedName>
        <fullName evidence="9">Outer membrane immunogenic protein</fullName>
    </submittedName>
    <submittedName>
        <fullName evidence="8">Outer membrane protein</fullName>
    </submittedName>
</protein>
<dbReference type="Proteomes" id="UP000758856">
    <property type="component" value="Unassembled WGS sequence"/>
</dbReference>
<comment type="similarity">
    <text evidence="5">Belongs to the Omp25/RopB family.</text>
</comment>
<keyword evidence="2 6" id="KW-0732">Signal</keyword>
<dbReference type="SUPFAM" id="SSF56925">
    <property type="entry name" value="OMPA-like"/>
    <property type="match status" value="1"/>
</dbReference>